<evidence type="ECO:0000256" key="3">
    <source>
        <dbReference type="ARBA" id="ARBA00023163"/>
    </source>
</evidence>
<dbReference type="RefSeq" id="WP_212527776.1">
    <property type="nucleotide sequence ID" value="NZ_JAGSOG010000025.1"/>
</dbReference>
<dbReference type="SUPFAM" id="SSF46785">
    <property type="entry name" value="Winged helix' DNA-binding domain"/>
    <property type="match status" value="1"/>
</dbReference>
<accession>A0A941EMT2</accession>
<dbReference type="InterPro" id="IPR051011">
    <property type="entry name" value="Metal_resp_trans_reg"/>
</dbReference>
<comment type="caution">
    <text evidence="5">The sequence shown here is derived from an EMBL/GenBank/DDBJ whole genome shotgun (WGS) entry which is preliminary data.</text>
</comment>
<protein>
    <submittedName>
        <fullName evidence="5">Helix-turn-helix transcriptional regulator</fullName>
    </submittedName>
</protein>
<gene>
    <name evidence="5" type="ORF">KDL01_08250</name>
</gene>
<keyword evidence="2" id="KW-0238">DNA-binding</keyword>
<organism evidence="5 6">
    <name type="scientific">Actinospica durhamensis</name>
    <dbReference type="NCBI Taxonomy" id="1508375"/>
    <lineage>
        <taxon>Bacteria</taxon>
        <taxon>Bacillati</taxon>
        <taxon>Actinomycetota</taxon>
        <taxon>Actinomycetes</taxon>
        <taxon>Catenulisporales</taxon>
        <taxon>Actinospicaceae</taxon>
        <taxon>Actinospica</taxon>
    </lineage>
</organism>
<dbReference type="InterPro" id="IPR011991">
    <property type="entry name" value="ArsR-like_HTH"/>
</dbReference>
<feature type="domain" description="HTH arsR-type" evidence="4">
    <location>
        <begin position="253"/>
        <end position="329"/>
    </location>
</feature>
<dbReference type="EMBL" id="JAGSOG010000025">
    <property type="protein sequence ID" value="MBR7833253.1"/>
    <property type="molecule type" value="Genomic_DNA"/>
</dbReference>
<dbReference type="InterPro" id="IPR036390">
    <property type="entry name" value="WH_DNA-bd_sf"/>
</dbReference>
<dbReference type="InterPro" id="IPR001845">
    <property type="entry name" value="HTH_ArsR_DNA-bd_dom"/>
</dbReference>
<dbReference type="Pfam" id="PF01022">
    <property type="entry name" value="HTH_5"/>
    <property type="match status" value="1"/>
</dbReference>
<evidence type="ECO:0000313" key="6">
    <source>
        <dbReference type="Proteomes" id="UP000675781"/>
    </source>
</evidence>
<keyword evidence="1" id="KW-0805">Transcription regulation</keyword>
<evidence type="ECO:0000256" key="1">
    <source>
        <dbReference type="ARBA" id="ARBA00023015"/>
    </source>
</evidence>
<name>A0A941EMT2_9ACTN</name>
<proteinExistence type="predicted"/>
<dbReference type="InterPro" id="IPR036388">
    <property type="entry name" value="WH-like_DNA-bd_sf"/>
</dbReference>
<evidence type="ECO:0000256" key="2">
    <source>
        <dbReference type="ARBA" id="ARBA00023125"/>
    </source>
</evidence>
<evidence type="ECO:0000259" key="4">
    <source>
        <dbReference type="SMART" id="SM00418"/>
    </source>
</evidence>
<sequence length="337" mass="35973">MIRIELDESSVARTRIVISPLWEALCSLRLLARYPDEAPFPYSGWARRAREAYGADPHGLLELVATSAYLPDFFCPVPSEAGPTIEQELAALRETDHALMRHQLGRAPALAPAMAVFRDEPGAALERLAEAIAAYWDGALASYWPRMRSALEEEVLVRARVLAARGAEAFLGDLHDRVLWEAPTLTLVKSPEFAFPSAGRRLALIPLIFSAGALMCSTDDPDTLAVSYQARGAVVLADGSSTQRAAAAAVPADRLALLLGSGRASVLRGLSRPSTTVGLANQLGLAASTVSAHLAGLHEAGVVSRQRVGRRVLYGLEPVGRTLVEDLSGGPRLRAAS</sequence>
<dbReference type="SMART" id="SM00418">
    <property type="entry name" value="HTH_ARSR"/>
    <property type="match status" value="1"/>
</dbReference>
<dbReference type="PANTHER" id="PTHR43132">
    <property type="entry name" value="ARSENICAL RESISTANCE OPERON REPRESSOR ARSR-RELATED"/>
    <property type="match status" value="1"/>
</dbReference>
<dbReference type="AlphaFoldDB" id="A0A941EMT2"/>
<keyword evidence="6" id="KW-1185">Reference proteome</keyword>
<dbReference type="PANTHER" id="PTHR43132:SF8">
    <property type="entry name" value="HTH-TYPE TRANSCRIPTIONAL REGULATOR KMTR"/>
    <property type="match status" value="1"/>
</dbReference>
<dbReference type="Gene3D" id="1.10.10.10">
    <property type="entry name" value="Winged helix-like DNA-binding domain superfamily/Winged helix DNA-binding domain"/>
    <property type="match status" value="1"/>
</dbReference>
<dbReference type="Proteomes" id="UP000675781">
    <property type="component" value="Unassembled WGS sequence"/>
</dbReference>
<dbReference type="CDD" id="cd00090">
    <property type="entry name" value="HTH_ARSR"/>
    <property type="match status" value="1"/>
</dbReference>
<evidence type="ECO:0000313" key="5">
    <source>
        <dbReference type="EMBL" id="MBR7833253.1"/>
    </source>
</evidence>
<dbReference type="GO" id="GO:0003677">
    <property type="term" value="F:DNA binding"/>
    <property type="evidence" value="ECO:0007669"/>
    <property type="project" value="UniProtKB-KW"/>
</dbReference>
<reference evidence="5" key="1">
    <citation type="submission" date="2021-04" db="EMBL/GenBank/DDBJ databases">
        <title>Genome based classification of Actinospica acidithermotolerans sp. nov., an actinobacterium isolated from an Indonesian hot spring.</title>
        <authorList>
            <person name="Kusuma A.B."/>
            <person name="Putra K.E."/>
            <person name="Nafisah S."/>
            <person name="Loh J."/>
            <person name="Nouioui I."/>
            <person name="Goodfellow M."/>
        </authorList>
    </citation>
    <scope>NUCLEOTIDE SEQUENCE</scope>
    <source>
        <strain evidence="5">CSCA 57</strain>
    </source>
</reference>
<dbReference type="GO" id="GO:0003700">
    <property type="term" value="F:DNA-binding transcription factor activity"/>
    <property type="evidence" value="ECO:0007669"/>
    <property type="project" value="InterPro"/>
</dbReference>
<keyword evidence="3" id="KW-0804">Transcription</keyword>